<organism evidence="1 2">
    <name type="scientific">Elysia marginata</name>
    <dbReference type="NCBI Taxonomy" id="1093978"/>
    <lineage>
        <taxon>Eukaryota</taxon>
        <taxon>Metazoa</taxon>
        <taxon>Spiralia</taxon>
        <taxon>Lophotrochozoa</taxon>
        <taxon>Mollusca</taxon>
        <taxon>Gastropoda</taxon>
        <taxon>Heterobranchia</taxon>
        <taxon>Euthyneura</taxon>
        <taxon>Panpulmonata</taxon>
        <taxon>Sacoglossa</taxon>
        <taxon>Placobranchoidea</taxon>
        <taxon>Plakobranchidae</taxon>
        <taxon>Elysia</taxon>
    </lineage>
</organism>
<dbReference type="EMBL" id="BMAT01000797">
    <property type="protein sequence ID" value="GFR73287.1"/>
    <property type="molecule type" value="Genomic_DNA"/>
</dbReference>
<name>A0AAV4FJ38_9GAST</name>
<dbReference type="Proteomes" id="UP000762676">
    <property type="component" value="Unassembled WGS sequence"/>
</dbReference>
<accession>A0AAV4FJ38</accession>
<sequence length="115" mass="13460">MYCSCFLCFRCWAGYGPGAVCSRPKGRWSRVLVFQQAPEQTQRELNRTTDHIAHPMKYYVEDPASLPRHLSIPPGCFDWLISADDDNDDDERRSKEYTRMNSLFIAKPQKPQIFR</sequence>
<evidence type="ECO:0000313" key="2">
    <source>
        <dbReference type="Proteomes" id="UP000762676"/>
    </source>
</evidence>
<comment type="caution">
    <text evidence="1">The sequence shown here is derived from an EMBL/GenBank/DDBJ whole genome shotgun (WGS) entry which is preliminary data.</text>
</comment>
<reference evidence="1 2" key="1">
    <citation type="journal article" date="2021" name="Elife">
        <title>Chloroplast acquisition without the gene transfer in kleptoplastic sea slugs, Plakobranchus ocellatus.</title>
        <authorList>
            <person name="Maeda T."/>
            <person name="Takahashi S."/>
            <person name="Yoshida T."/>
            <person name="Shimamura S."/>
            <person name="Takaki Y."/>
            <person name="Nagai Y."/>
            <person name="Toyoda A."/>
            <person name="Suzuki Y."/>
            <person name="Arimoto A."/>
            <person name="Ishii H."/>
            <person name="Satoh N."/>
            <person name="Nishiyama T."/>
            <person name="Hasebe M."/>
            <person name="Maruyama T."/>
            <person name="Minagawa J."/>
            <person name="Obokata J."/>
            <person name="Shigenobu S."/>
        </authorList>
    </citation>
    <scope>NUCLEOTIDE SEQUENCE [LARGE SCALE GENOMIC DNA]</scope>
</reference>
<keyword evidence="2" id="KW-1185">Reference proteome</keyword>
<proteinExistence type="predicted"/>
<protein>
    <submittedName>
        <fullName evidence="1">Uncharacterized protein</fullName>
    </submittedName>
</protein>
<gene>
    <name evidence="1" type="ORF">ElyMa_000401300</name>
</gene>
<dbReference type="AlphaFoldDB" id="A0AAV4FJ38"/>
<evidence type="ECO:0000313" key="1">
    <source>
        <dbReference type="EMBL" id="GFR73287.1"/>
    </source>
</evidence>